<evidence type="ECO:0008006" key="5">
    <source>
        <dbReference type="Google" id="ProtNLM"/>
    </source>
</evidence>
<feature type="domain" description="NodB homology" evidence="1">
    <location>
        <begin position="38"/>
        <end position="131"/>
    </location>
</feature>
<dbReference type="Pfam" id="PF01522">
    <property type="entry name" value="Polysacc_deac_1"/>
    <property type="match status" value="1"/>
</dbReference>
<proteinExistence type="predicted"/>
<evidence type="ECO:0000259" key="1">
    <source>
        <dbReference type="Pfam" id="PF01522"/>
    </source>
</evidence>
<dbReference type="AlphaFoldDB" id="A0A2R6AFS4"/>
<dbReference type="PANTHER" id="PTHR47561">
    <property type="entry name" value="POLYSACCHARIDE DEACETYLASE FAMILY PROTEIN (AFU_ORTHOLOGUE AFUA_6G05030)"/>
    <property type="match status" value="1"/>
</dbReference>
<comment type="caution">
    <text evidence="3">The sequence shown here is derived from an EMBL/GenBank/DDBJ whole genome shotgun (WGS) entry which is preliminary data.</text>
</comment>
<protein>
    <recommendedName>
        <fullName evidence="5">NodB homology domain-containing protein</fullName>
    </recommendedName>
</protein>
<dbReference type="Gene3D" id="3.20.20.370">
    <property type="entry name" value="Glycoside hydrolase/deacetylase"/>
    <property type="match status" value="1"/>
</dbReference>
<evidence type="ECO:0000313" key="3">
    <source>
        <dbReference type="EMBL" id="PSN85237.1"/>
    </source>
</evidence>
<dbReference type="InterPro" id="IPR022560">
    <property type="entry name" value="DUF3473"/>
</dbReference>
<dbReference type="SUPFAM" id="SSF88713">
    <property type="entry name" value="Glycoside hydrolase/deacetylase"/>
    <property type="match status" value="1"/>
</dbReference>
<sequence>MGKLLLTVDVENWYNSRLFDTKAADHYKSWVSDLEEDLDATLELFSRLGIVCTFFVLGCELERRPTILSKIRKRGHEVAMHAYRHDMHEDLISFKSDLDRGFKVFHTLGYQPLGYRHPYFNINKQKLEILSNFFEYDSSLVPSLHIPGHYGSPFSNTKVHFYNRMMELPLTVFPYLRLPAATGWYMRNLGYSYVKFMLAKRLKSEGVAVLCVHTWEFTPKPSIKGVPNHVFKNTGKQMVKMVTNLVRELECIGAQSATCYEFLKCRE</sequence>
<dbReference type="GO" id="GO:0005975">
    <property type="term" value="P:carbohydrate metabolic process"/>
    <property type="evidence" value="ECO:0007669"/>
    <property type="project" value="InterPro"/>
</dbReference>
<gene>
    <name evidence="3" type="ORF">B9Q02_07085</name>
</gene>
<evidence type="ECO:0000259" key="2">
    <source>
        <dbReference type="Pfam" id="PF11959"/>
    </source>
</evidence>
<dbReference type="Pfam" id="PF11959">
    <property type="entry name" value="DUF3473"/>
    <property type="match status" value="1"/>
</dbReference>
<reference evidence="3 4" key="1">
    <citation type="submission" date="2017-04" db="EMBL/GenBank/DDBJ databases">
        <title>Novel microbial lineages endemic to geothermal iron-oxide mats fill important gaps in the evolutionary history of Archaea.</title>
        <authorList>
            <person name="Jay Z.J."/>
            <person name="Beam J.P."/>
            <person name="Dlakic M."/>
            <person name="Rusch D.B."/>
            <person name="Kozubal M.A."/>
            <person name="Inskeep W.P."/>
        </authorList>
    </citation>
    <scope>NUCLEOTIDE SEQUENCE [LARGE SCALE GENOMIC DNA]</scope>
    <source>
        <strain evidence="3">BE_D</strain>
    </source>
</reference>
<evidence type="ECO:0000313" key="4">
    <source>
        <dbReference type="Proteomes" id="UP000240569"/>
    </source>
</evidence>
<feature type="domain" description="DUF3473" evidence="2">
    <location>
        <begin position="138"/>
        <end position="233"/>
    </location>
</feature>
<dbReference type="InterPro" id="IPR011330">
    <property type="entry name" value="Glyco_hydro/deAcase_b/a-brl"/>
</dbReference>
<accession>A0A2R6AFS4</accession>
<organism evidence="3 4">
    <name type="scientific">Candidatus Marsarchaeota G1 archaeon BE_D</name>
    <dbReference type="NCBI Taxonomy" id="1978156"/>
    <lineage>
        <taxon>Archaea</taxon>
        <taxon>Candidatus Marsarchaeota</taxon>
        <taxon>Candidatus Marsarchaeota group 1</taxon>
    </lineage>
</organism>
<dbReference type="InterPro" id="IPR002509">
    <property type="entry name" value="NODB_dom"/>
</dbReference>
<dbReference type="PANTHER" id="PTHR47561:SF1">
    <property type="entry name" value="POLYSACCHARIDE DEACETYLASE FAMILY PROTEIN (AFU_ORTHOLOGUE AFUA_6G05030)"/>
    <property type="match status" value="1"/>
</dbReference>
<dbReference type="GO" id="GO:0016810">
    <property type="term" value="F:hydrolase activity, acting on carbon-nitrogen (but not peptide) bonds"/>
    <property type="evidence" value="ECO:0007669"/>
    <property type="project" value="InterPro"/>
</dbReference>
<name>A0A2R6AFS4_9ARCH</name>
<dbReference type="EMBL" id="NEXD01000039">
    <property type="protein sequence ID" value="PSN85237.1"/>
    <property type="molecule type" value="Genomic_DNA"/>
</dbReference>
<dbReference type="Proteomes" id="UP000240569">
    <property type="component" value="Unassembled WGS sequence"/>
</dbReference>